<organism evidence="1 2">
    <name type="scientific">Oncorhynchus tshawytscha</name>
    <name type="common">Chinook salmon</name>
    <name type="synonym">Salmo tshawytscha</name>
    <dbReference type="NCBI Taxonomy" id="74940"/>
    <lineage>
        <taxon>Eukaryota</taxon>
        <taxon>Metazoa</taxon>
        <taxon>Chordata</taxon>
        <taxon>Craniata</taxon>
        <taxon>Vertebrata</taxon>
        <taxon>Euteleostomi</taxon>
        <taxon>Actinopterygii</taxon>
        <taxon>Neopterygii</taxon>
        <taxon>Teleostei</taxon>
        <taxon>Protacanthopterygii</taxon>
        <taxon>Salmoniformes</taxon>
        <taxon>Salmonidae</taxon>
        <taxon>Salmoninae</taxon>
        <taxon>Oncorhynchus</taxon>
    </lineage>
</organism>
<dbReference type="AlphaFoldDB" id="A0AAZ3P206"/>
<dbReference type="GeneTree" id="ENSGT00940000168711"/>
<evidence type="ECO:0000313" key="1">
    <source>
        <dbReference type="Ensembl" id="ENSOTSP00005110590.1"/>
    </source>
</evidence>
<accession>A0AAZ3P206</accession>
<dbReference type="Ensembl" id="ENSOTST00005165174.1">
    <property type="protein sequence ID" value="ENSOTSP00005110590.1"/>
    <property type="gene ID" value="ENSOTSG00005064296.1"/>
</dbReference>
<sequence>MLISLLNRVQCCFGEFGSTSNWPHNRRPCVNTPDQDLHIWLLHLRDRLRPATWTADETAGLNNQRISAQTVRNHVREAHLRACRPHQGLDLTAVWRRNQLQWANAHLR</sequence>
<reference evidence="1" key="2">
    <citation type="submission" date="2025-08" db="UniProtKB">
        <authorList>
            <consortium name="Ensembl"/>
        </authorList>
    </citation>
    <scope>IDENTIFICATION</scope>
</reference>
<reference evidence="2" key="1">
    <citation type="journal article" date="2018" name="PLoS ONE">
        <title>Chinook salmon (Oncorhynchus tshawytscha) genome and transcriptome.</title>
        <authorList>
            <person name="Christensen K.A."/>
            <person name="Leong J.S."/>
            <person name="Sakhrani D."/>
            <person name="Biagi C.A."/>
            <person name="Minkley D.R."/>
            <person name="Withler R.E."/>
            <person name="Rondeau E.B."/>
            <person name="Koop B.F."/>
            <person name="Devlin R.H."/>
        </authorList>
    </citation>
    <scope>NUCLEOTIDE SEQUENCE [LARGE SCALE GENOMIC DNA]</scope>
</reference>
<evidence type="ECO:0000313" key="2">
    <source>
        <dbReference type="Proteomes" id="UP000694402"/>
    </source>
</evidence>
<proteinExistence type="predicted"/>
<name>A0AAZ3P206_ONCTS</name>
<keyword evidence="2" id="KW-1185">Reference proteome</keyword>
<evidence type="ECO:0008006" key="3">
    <source>
        <dbReference type="Google" id="ProtNLM"/>
    </source>
</evidence>
<protein>
    <recommendedName>
        <fullName evidence="3">Transposase Tc1-like domain-containing protein</fullName>
    </recommendedName>
</protein>
<reference evidence="1" key="3">
    <citation type="submission" date="2025-09" db="UniProtKB">
        <authorList>
            <consortium name="Ensembl"/>
        </authorList>
    </citation>
    <scope>IDENTIFICATION</scope>
</reference>
<dbReference type="Proteomes" id="UP000694402">
    <property type="component" value="Unassembled WGS sequence"/>
</dbReference>